<sequence length="83" mass="9787">MPTEFETILARVRETIDQALTEYQEASMIRENDVTEYSFAQNQLNDLKVEIDKLVENFPPEQRTQELLDAQQKLEDVQELLDQ</sequence>
<dbReference type="RefSeq" id="WP_210596023.1">
    <property type="nucleotide sequence ID" value="NZ_JAGKSQ010000002.1"/>
</dbReference>
<comment type="caution">
    <text evidence="1">The sequence shown here is derived from an EMBL/GenBank/DDBJ whole genome shotgun (WGS) entry which is preliminary data.</text>
</comment>
<name>A0A940WTJ2_9BACI</name>
<dbReference type="AlphaFoldDB" id="A0A940WTJ2"/>
<gene>
    <name evidence="1" type="ORF">J7W16_04450</name>
</gene>
<accession>A0A940WTJ2</accession>
<dbReference type="EMBL" id="JAGKSQ010000002">
    <property type="protein sequence ID" value="MBP3950372.1"/>
    <property type="molecule type" value="Genomic_DNA"/>
</dbReference>
<evidence type="ECO:0000313" key="2">
    <source>
        <dbReference type="Proteomes" id="UP000678228"/>
    </source>
</evidence>
<organism evidence="1 2">
    <name type="scientific">Halalkalibacter suaedae</name>
    <dbReference type="NCBI Taxonomy" id="2822140"/>
    <lineage>
        <taxon>Bacteria</taxon>
        <taxon>Bacillati</taxon>
        <taxon>Bacillota</taxon>
        <taxon>Bacilli</taxon>
        <taxon>Bacillales</taxon>
        <taxon>Bacillaceae</taxon>
        <taxon>Halalkalibacter</taxon>
    </lineage>
</organism>
<reference evidence="1" key="1">
    <citation type="submission" date="2021-03" db="EMBL/GenBank/DDBJ databases">
        <title>Bacillus suaedae sp. nov., isolated from Suaeda aralocaspica.</title>
        <authorList>
            <person name="Lei R.F.R."/>
        </authorList>
    </citation>
    <scope>NUCLEOTIDE SEQUENCE</scope>
    <source>
        <strain evidence="1">YZJH907-2</strain>
    </source>
</reference>
<dbReference type="InterPro" id="IPR019668">
    <property type="entry name" value="Uncharacterised_YtzC"/>
</dbReference>
<keyword evidence="2" id="KW-1185">Reference proteome</keyword>
<proteinExistence type="predicted"/>
<evidence type="ECO:0000313" key="1">
    <source>
        <dbReference type="EMBL" id="MBP3950372.1"/>
    </source>
</evidence>
<protein>
    <submittedName>
        <fullName evidence="1">DUF2524 family protein</fullName>
    </submittedName>
</protein>
<dbReference type="Proteomes" id="UP000678228">
    <property type="component" value="Unassembled WGS sequence"/>
</dbReference>
<dbReference type="Pfam" id="PF10732">
    <property type="entry name" value="DUF2524"/>
    <property type="match status" value="1"/>
</dbReference>